<sequence length="155" mass="17313">MFFIIGNGCSKGDEINDLPLATQVGANTFGCKLNGVVYKCSAHWKVGALPSIQGVSGYYHDGKLIVDALIAKNEVHDSRQFNFTFECSANQPGVYRQGLKYQRLSPVEGYDSKVEITRFDKDVISGTFQMKVQFDDDPNGILEFTEGRFDIKRNN</sequence>
<reference evidence="1" key="1">
    <citation type="submission" date="2019-08" db="EMBL/GenBank/DDBJ databases">
        <authorList>
            <person name="Kucharzyk K."/>
            <person name="Murdoch R.W."/>
            <person name="Higgins S."/>
            <person name="Loffler F."/>
        </authorList>
    </citation>
    <scope>NUCLEOTIDE SEQUENCE</scope>
</reference>
<protein>
    <submittedName>
        <fullName evidence="1">Uncharacterized protein</fullName>
    </submittedName>
</protein>
<gene>
    <name evidence="1" type="ORF">SDC9_209398</name>
</gene>
<evidence type="ECO:0000313" key="1">
    <source>
        <dbReference type="EMBL" id="MPN61660.1"/>
    </source>
</evidence>
<comment type="caution">
    <text evidence="1">The sequence shown here is derived from an EMBL/GenBank/DDBJ whole genome shotgun (WGS) entry which is preliminary data.</text>
</comment>
<dbReference type="AlphaFoldDB" id="A0A645JEZ6"/>
<dbReference type="EMBL" id="VSSQ01138559">
    <property type="protein sequence ID" value="MPN61660.1"/>
    <property type="molecule type" value="Genomic_DNA"/>
</dbReference>
<accession>A0A645JEZ6</accession>
<proteinExistence type="predicted"/>
<organism evidence="1">
    <name type="scientific">bioreactor metagenome</name>
    <dbReference type="NCBI Taxonomy" id="1076179"/>
    <lineage>
        <taxon>unclassified sequences</taxon>
        <taxon>metagenomes</taxon>
        <taxon>ecological metagenomes</taxon>
    </lineage>
</organism>
<name>A0A645JEZ6_9ZZZZ</name>